<keyword evidence="1" id="KW-0560">Oxidoreductase</keyword>
<dbReference type="RefSeq" id="WP_345123750.1">
    <property type="nucleotide sequence ID" value="NZ_BAABDI010000012.1"/>
</dbReference>
<dbReference type="Proteomes" id="UP001501556">
    <property type="component" value="Unassembled WGS sequence"/>
</dbReference>
<dbReference type="PANTHER" id="PTHR43539">
    <property type="entry name" value="FLAVIN-BINDING MONOOXYGENASE-LIKE PROTEIN (AFU_ORTHOLOGUE AFUA_4G09220)"/>
    <property type="match status" value="1"/>
</dbReference>
<sequence>MADFTTPAGITTDTVVIGAGQAGLAAAYYLQQAHIDFRVLDAGPTAGAAWGSRYDSLRLFSPAWASGLPGYAWPTPPLHYPTRDETTAYLRAYAAHFGFPLDVQQRATRLAAAPSPAGGYVVQTAAGRTYHARRVIVATGPYTTPRVPEWAATLPPTVAQLHSSAYQRPAQLPGSGPVAVVGSGNSALQIAADIAATGRAVVVAFNEKTPAMPNNQFMWAFLTATRLLRVTRHTPLGRLMMDQPEPVVSGDLARLRRFANATFIGRATAALPTGALQGQRATSPPLAAVVWATGYRPDYAWVDLPIISPDGQPRHHQGLTAAPGVAFLGLDWLNSRNSALLNGAGADARRVVAALLGTP</sequence>
<comment type="caution">
    <text evidence="2">The sequence shown here is derived from an EMBL/GenBank/DDBJ whole genome shotgun (WGS) entry which is preliminary data.</text>
</comment>
<dbReference type="PRINTS" id="PR00368">
    <property type="entry name" value="FADPNR"/>
</dbReference>
<evidence type="ECO:0000313" key="2">
    <source>
        <dbReference type="EMBL" id="GAA3974384.1"/>
    </source>
</evidence>
<gene>
    <name evidence="2" type="ORF">GCM10022407_20100</name>
</gene>
<dbReference type="PANTHER" id="PTHR43539:SF78">
    <property type="entry name" value="FLAVIN-CONTAINING MONOOXYGENASE"/>
    <property type="match status" value="1"/>
</dbReference>
<organism evidence="2 3">
    <name type="scientific">Hymenobacter antarcticus</name>
    <dbReference type="NCBI Taxonomy" id="486270"/>
    <lineage>
        <taxon>Bacteria</taxon>
        <taxon>Pseudomonadati</taxon>
        <taxon>Bacteroidota</taxon>
        <taxon>Cytophagia</taxon>
        <taxon>Cytophagales</taxon>
        <taxon>Hymenobacteraceae</taxon>
        <taxon>Hymenobacter</taxon>
    </lineage>
</organism>
<evidence type="ECO:0000256" key="1">
    <source>
        <dbReference type="ARBA" id="ARBA00023002"/>
    </source>
</evidence>
<dbReference type="SUPFAM" id="SSF51905">
    <property type="entry name" value="FAD/NAD(P)-binding domain"/>
    <property type="match status" value="1"/>
</dbReference>
<dbReference type="InterPro" id="IPR036188">
    <property type="entry name" value="FAD/NAD-bd_sf"/>
</dbReference>
<evidence type="ECO:0000313" key="3">
    <source>
        <dbReference type="Proteomes" id="UP001501556"/>
    </source>
</evidence>
<dbReference type="InterPro" id="IPR050982">
    <property type="entry name" value="Auxin_biosynth/cation_transpt"/>
</dbReference>
<name>A0ABP7Q0P4_9BACT</name>
<dbReference type="EMBL" id="BAABDI010000012">
    <property type="protein sequence ID" value="GAA3974384.1"/>
    <property type="molecule type" value="Genomic_DNA"/>
</dbReference>
<keyword evidence="3" id="KW-1185">Reference proteome</keyword>
<dbReference type="PRINTS" id="PR00469">
    <property type="entry name" value="PNDRDTASEII"/>
</dbReference>
<protein>
    <submittedName>
        <fullName evidence="2">NAD(P)/FAD-dependent oxidoreductase</fullName>
    </submittedName>
</protein>
<accession>A0ABP7Q0P4</accession>
<proteinExistence type="predicted"/>
<dbReference type="Gene3D" id="3.50.50.60">
    <property type="entry name" value="FAD/NAD(P)-binding domain"/>
    <property type="match status" value="1"/>
</dbReference>
<dbReference type="Pfam" id="PF13738">
    <property type="entry name" value="Pyr_redox_3"/>
    <property type="match status" value="1"/>
</dbReference>
<reference evidence="3" key="1">
    <citation type="journal article" date="2019" name="Int. J. Syst. Evol. Microbiol.">
        <title>The Global Catalogue of Microorganisms (GCM) 10K type strain sequencing project: providing services to taxonomists for standard genome sequencing and annotation.</title>
        <authorList>
            <consortium name="The Broad Institute Genomics Platform"/>
            <consortium name="The Broad Institute Genome Sequencing Center for Infectious Disease"/>
            <person name="Wu L."/>
            <person name="Ma J."/>
        </authorList>
    </citation>
    <scope>NUCLEOTIDE SEQUENCE [LARGE SCALE GENOMIC DNA]</scope>
    <source>
        <strain evidence="3">JCM 17217</strain>
    </source>
</reference>